<dbReference type="PANTHER" id="PTHR33734">
    <property type="entry name" value="LYSM DOMAIN-CONTAINING GPI-ANCHORED PROTEIN 2"/>
    <property type="match status" value="1"/>
</dbReference>
<name>A0A1G7UWQ6_9LACT</name>
<organism evidence="4 5">
    <name type="scientific">Facklamia miroungae</name>
    <dbReference type="NCBI Taxonomy" id="120956"/>
    <lineage>
        <taxon>Bacteria</taxon>
        <taxon>Bacillati</taxon>
        <taxon>Bacillota</taxon>
        <taxon>Bacilli</taxon>
        <taxon>Lactobacillales</taxon>
        <taxon>Aerococcaceae</taxon>
        <taxon>Facklamia</taxon>
    </lineage>
</organism>
<evidence type="ECO:0000259" key="3">
    <source>
        <dbReference type="PROSITE" id="PS51782"/>
    </source>
</evidence>
<dbReference type="AlphaFoldDB" id="A0A1G7UWQ6"/>
<keyword evidence="2" id="KW-0732">Signal</keyword>
<dbReference type="STRING" id="120956.SAMN05421791_11244"/>
<dbReference type="Pfam" id="PF01476">
    <property type="entry name" value="LysM"/>
    <property type="match status" value="2"/>
</dbReference>
<reference evidence="4 5" key="1">
    <citation type="submission" date="2016-10" db="EMBL/GenBank/DDBJ databases">
        <authorList>
            <person name="de Groot N.N."/>
        </authorList>
    </citation>
    <scope>NUCLEOTIDE SEQUENCE [LARGE SCALE GENOMIC DNA]</scope>
    <source>
        <strain evidence="4 5">ATCC BAA-466</strain>
    </source>
</reference>
<dbReference type="CDD" id="cd00118">
    <property type="entry name" value="LysM"/>
    <property type="match status" value="2"/>
</dbReference>
<proteinExistence type="predicted"/>
<dbReference type="InterPro" id="IPR018392">
    <property type="entry name" value="LysM"/>
</dbReference>
<feature type="compositionally biased region" description="Low complexity" evidence="1">
    <location>
        <begin position="121"/>
        <end position="137"/>
    </location>
</feature>
<dbReference type="Proteomes" id="UP000199708">
    <property type="component" value="Unassembled WGS sequence"/>
</dbReference>
<evidence type="ECO:0000256" key="1">
    <source>
        <dbReference type="SAM" id="MobiDB-lite"/>
    </source>
</evidence>
<dbReference type="PROSITE" id="PS51782">
    <property type="entry name" value="LYSM"/>
    <property type="match status" value="2"/>
</dbReference>
<feature type="non-terminal residue" evidence="4">
    <location>
        <position position="164"/>
    </location>
</feature>
<evidence type="ECO:0000313" key="4">
    <source>
        <dbReference type="EMBL" id="SDG52035.1"/>
    </source>
</evidence>
<dbReference type="EMBL" id="FNCK01000012">
    <property type="protein sequence ID" value="SDG52035.1"/>
    <property type="molecule type" value="Genomic_DNA"/>
</dbReference>
<feature type="signal peptide" evidence="2">
    <location>
        <begin position="1"/>
        <end position="19"/>
    </location>
</feature>
<evidence type="ECO:0000313" key="5">
    <source>
        <dbReference type="Proteomes" id="UP000199708"/>
    </source>
</evidence>
<dbReference type="GO" id="GO:0008932">
    <property type="term" value="F:lytic endotransglycosylase activity"/>
    <property type="evidence" value="ECO:0007669"/>
    <property type="project" value="TreeGrafter"/>
</dbReference>
<feature type="region of interest" description="Disordered" evidence="1">
    <location>
        <begin position="93"/>
        <end position="139"/>
    </location>
</feature>
<dbReference type="Gene3D" id="3.10.350.10">
    <property type="entry name" value="LysM domain"/>
    <property type="match status" value="2"/>
</dbReference>
<sequence length="164" mass="17895">MRHKTIKTSLLSISMSVLATVAVTHLNSVPSVYAQESNYSIGTYTVKAGDGVYRIAMNHGMTMEDLKQLNGLTSNLIHPGDILKVYLKENTATENQPVKEESESQASNNASTPVDDQTEVPSQPTTPSKPTTNKTYTVRPGDWLGKIAGQYGITVNQLKAWNNL</sequence>
<feature type="chain" id="PRO_5039144078" evidence="2">
    <location>
        <begin position="20"/>
        <end position="164"/>
    </location>
</feature>
<dbReference type="SMART" id="SM00257">
    <property type="entry name" value="LysM"/>
    <property type="match status" value="2"/>
</dbReference>
<dbReference type="SUPFAM" id="SSF54106">
    <property type="entry name" value="LysM domain"/>
    <property type="match status" value="2"/>
</dbReference>
<feature type="domain" description="LysM" evidence="3">
    <location>
        <begin position="42"/>
        <end position="85"/>
    </location>
</feature>
<feature type="domain" description="LysM" evidence="3">
    <location>
        <begin position="134"/>
        <end position="164"/>
    </location>
</feature>
<gene>
    <name evidence="4" type="ORF">SAMN05421791_11244</name>
</gene>
<accession>A0A1G7UWQ6</accession>
<dbReference type="PANTHER" id="PTHR33734:SF22">
    <property type="entry name" value="MEMBRANE-BOUND LYTIC MUREIN TRANSGLYCOSYLASE D"/>
    <property type="match status" value="1"/>
</dbReference>
<evidence type="ECO:0000256" key="2">
    <source>
        <dbReference type="SAM" id="SignalP"/>
    </source>
</evidence>
<dbReference type="InterPro" id="IPR036779">
    <property type="entry name" value="LysM_dom_sf"/>
</dbReference>
<dbReference type="RefSeq" id="WP_143406576.1">
    <property type="nucleotide sequence ID" value="NZ_FNCK01000012.1"/>
</dbReference>
<protein>
    <submittedName>
        <fullName evidence="4">LysM repeat-containing protein</fullName>
    </submittedName>
</protein>
<dbReference type="OrthoDB" id="9769314at2"/>
<keyword evidence="5" id="KW-1185">Reference proteome</keyword>